<dbReference type="GO" id="GO:0003676">
    <property type="term" value="F:nucleic acid binding"/>
    <property type="evidence" value="ECO:0007669"/>
    <property type="project" value="InterPro"/>
</dbReference>
<feature type="coiled-coil region" evidence="1">
    <location>
        <begin position="393"/>
        <end position="432"/>
    </location>
</feature>
<protein>
    <recommendedName>
        <fullName evidence="2">PiggyBac transposable element-derived protein domain-containing protein</fullName>
    </recommendedName>
</protein>
<dbReference type="AlphaFoldDB" id="A0A8K0CL24"/>
<dbReference type="Pfam" id="PF13843">
    <property type="entry name" value="DDE_Tnp_1_7"/>
    <property type="match status" value="1"/>
</dbReference>
<keyword evidence="4" id="KW-1185">Reference proteome</keyword>
<feature type="non-terminal residue" evidence="3">
    <location>
        <position position="1"/>
    </location>
</feature>
<gene>
    <name evidence="3" type="ORF">ILUMI_19761</name>
</gene>
<evidence type="ECO:0000256" key="1">
    <source>
        <dbReference type="SAM" id="Coils"/>
    </source>
</evidence>
<evidence type="ECO:0000313" key="3">
    <source>
        <dbReference type="EMBL" id="KAF2886413.1"/>
    </source>
</evidence>
<dbReference type="InterPro" id="IPR029526">
    <property type="entry name" value="PGBD"/>
</dbReference>
<keyword evidence="1" id="KW-0175">Coiled coil</keyword>
<dbReference type="PANTHER" id="PTHR46599">
    <property type="entry name" value="PIGGYBAC TRANSPOSABLE ELEMENT-DERIVED PROTEIN 4"/>
    <property type="match status" value="1"/>
</dbReference>
<dbReference type="Proteomes" id="UP000801492">
    <property type="component" value="Unassembled WGS sequence"/>
</dbReference>
<accession>A0A8K0CL24</accession>
<proteinExistence type="predicted"/>
<feature type="domain" description="PiggyBac transposable element-derived protein" evidence="2">
    <location>
        <begin position="66"/>
        <end position="240"/>
    </location>
</feature>
<reference evidence="3" key="1">
    <citation type="submission" date="2019-08" db="EMBL/GenBank/DDBJ databases">
        <title>The genome of the North American firefly Photinus pyralis.</title>
        <authorList>
            <consortium name="Photinus pyralis genome working group"/>
            <person name="Fallon T.R."/>
            <person name="Sander Lower S.E."/>
            <person name="Weng J.-K."/>
        </authorList>
    </citation>
    <scope>NUCLEOTIDE SEQUENCE</scope>
    <source>
        <strain evidence="3">TRF0915ILg1</strain>
        <tissue evidence="3">Whole body</tissue>
    </source>
</reference>
<dbReference type="OrthoDB" id="6602143at2759"/>
<name>A0A8K0CL24_IGNLU</name>
<evidence type="ECO:0000259" key="2">
    <source>
        <dbReference type="Pfam" id="PF13843"/>
    </source>
</evidence>
<dbReference type="PANTHER" id="PTHR46599:SF3">
    <property type="entry name" value="PIGGYBAC TRANSPOSABLE ELEMENT-DERIVED PROTEIN 4"/>
    <property type="match status" value="1"/>
</dbReference>
<evidence type="ECO:0000313" key="4">
    <source>
        <dbReference type="Proteomes" id="UP000801492"/>
    </source>
</evidence>
<dbReference type="EMBL" id="VTPC01087753">
    <property type="protein sequence ID" value="KAF2886413.1"/>
    <property type="molecule type" value="Genomic_DNA"/>
</dbReference>
<comment type="caution">
    <text evidence="3">The sequence shown here is derived from an EMBL/GenBank/DDBJ whole genome shotgun (WGS) entry which is preliminary data.</text>
</comment>
<dbReference type="Gene3D" id="3.30.420.10">
    <property type="entry name" value="Ribonuclease H-like superfamily/Ribonuclease H"/>
    <property type="match status" value="1"/>
</dbReference>
<dbReference type="InterPro" id="IPR036397">
    <property type="entry name" value="RNaseH_sf"/>
</dbReference>
<organism evidence="3 4">
    <name type="scientific">Ignelater luminosus</name>
    <name type="common">Cucubano</name>
    <name type="synonym">Pyrophorus luminosus</name>
    <dbReference type="NCBI Taxonomy" id="2038154"/>
    <lineage>
        <taxon>Eukaryota</taxon>
        <taxon>Metazoa</taxon>
        <taxon>Ecdysozoa</taxon>
        <taxon>Arthropoda</taxon>
        <taxon>Hexapoda</taxon>
        <taxon>Insecta</taxon>
        <taxon>Pterygota</taxon>
        <taxon>Neoptera</taxon>
        <taxon>Endopterygota</taxon>
        <taxon>Coleoptera</taxon>
        <taxon>Polyphaga</taxon>
        <taxon>Elateriformia</taxon>
        <taxon>Elateroidea</taxon>
        <taxon>Elateridae</taxon>
        <taxon>Agrypninae</taxon>
        <taxon>Pyrophorini</taxon>
        <taxon>Ignelater</taxon>
    </lineage>
</organism>
<sequence>MLNFWHFSNNEEAPPEDRIYKVRTLIEMLVQRYKEIMKPDRRIAVDESMVPFRGRLKFRQYLPLKKHKENRNWRKDLATHVVLNLLKNYLDSGRILISDNFYTNIPLAHELLRRKTHSLGTIRKYRKGIPKEIVTTKLNKGEVTGKEDEKGVMIARWKDKRDVLILSTHHTLEIVNTGKKNRKQEEIFKPQFVVDYNGGKGGIDISDQLSSYSTPVRKSIRWYHKLATEVLFGTTVVNAFVLYKRLRPQNTKIKITRFREQLIDGFLFSEDLQELSSEEPTKPIKKKKISHVLAETKDTCNRNRKIRKRCYMCYDKISSMHGGKAAAKMTKKCYVSKDGNDWDEFLNFATYCCNTHVHKSTSKTTFELVFGELPKIPNLLKHPQQKPNYSNLARELTSKLQTIREAAKENQNKSKEKKATLDEIEAERLENENVDVVYIPPDVDELTDQEDIDEY</sequence>